<dbReference type="VEuPathDB" id="FungiDB:BCV72DRAFT_309727"/>
<sequence length="96" mass="11333">MISVLISTFVLNRLLVNVWATFQYYRKRRIEYLQETWLHLCYSLYGVEYDLTTGSTATAFYIWRGYVGLGLLILLDEESIPLLFFSSTMLEQVYVL</sequence>
<name>A0A1X0QPV1_RHIZD</name>
<keyword evidence="1" id="KW-0732">Signal</keyword>
<proteinExistence type="predicted"/>
<dbReference type="Proteomes" id="UP000242414">
    <property type="component" value="Unassembled WGS sequence"/>
</dbReference>
<evidence type="ECO:0000313" key="2">
    <source>
        <dbReference type="EMBL" id="ORE01779.1"/>
    </source>
</evidence>
<feature type="signal peptide" evidence="1">
    <location>
        <begin position="1"/>
        <end position="20"/>
    </location>
</feature>
<accession>A0A1X0QPV1</accession>
<protein>
    <recommendedName>
        <fullName evidence="3">EXS domain-containing protein</fullName>
    </recommendedName>
</protein>
<organism evidence="2">
    <name type="scientific">Rhizopus microsporus var. microsporus</name>
    <dbReference type="NCBI Taxonomy" id="86635"/>
    <lineage>
        <taxon>Eukaryota</taxon>
        <taxon>Fungi</taxon>
        <taxon>Fungi incertae sedis</taxon>
        <taxon>Mucoromycota</taxon>
        <taxon>Mucoromycotina</taxon>
        <taxon>Mucoromycetes</taxon>
        <taxon>Mucorales</taxon>
        <taxon>Mucorineae</taxon>
        <taxon>Rhizopodaceae</taxon>
        <taxon>Rhizopus</taxon>
    </lineage>
</organism>
<dbReference type="EMBL" id="KV922099">
    <property type="protein sequence ID" value="ORE01779.1"/>
    <property type="molecule type" value="Genomic_DNA"/>
</dbReference>
<evidence type="ECO:0000256" key="1">
    <source>
        <dbReference type="SAM" id="SignalP"/>
    </source>
</evidence>
<feature type="chain" id="PRO_5012077705" description="EXS domain-containing protein" evidence="1">
    <location>
        <begin position="21"/>
        <end position="96"/>
    </location>
</feature>
<dbReference type="AlphaFoldDB" id="A0A1X0QPV1"/>
<reference evidence="2" key="1">
    <citation type="journal article" date="2016" name="Proc. Natl. Acad. Sci. U.S.A.">
        <title>Lipid metabolic changes in an early divergent fungus govern the establishment of a mutualistic symbiosis with endobacteria.</title>
        <authorList>
            <person name="Lastovetsky O.A."/>
            <person name="Gaspar M.L."/>
            <person name="Mondo S.J."/>
            <person name="LaButti K.M."/>
            <person name="Sandor L."/>
            <person name="Grigoriev I.V."/>
            <person name="Henry S.A."/>
            <person name="Pawlowska T.E."/>
        </authorList>
    </citation>
    <scope>NUCLEOTIDE SEQUENCE [LARGE SCALE GENOMIC DNA]</scope>
    <source>
        <strain evidence="2">ATCC 52814</strain>
    </source>
</reference>
<evidence type="ECO:0008006" key="3">
    <source>
        <dbReference type="Google" id="ProtNLM"/>
    </source>
</evidence>
<gene>
    <name evidence="2" type="ORF">BCV72DRAFT_309727</name>
</gene>